<feature type="region of interest" description="Disordered" evidence="1">
    <location>
        <begin position="1"/>
        <end position="25"/>
    </location>
</feature>
<comment type="caution">
    <text evidence="2">The sequence shown here is derived from an EMBL/GenBank/DDBJ whole genome shotgun (WGS) entry which is preliminary data.</text>
</comment>
<evidence type="ECO:0000313" key="3">
    <source>
        <dbReference type="Proteomes" id="UP000287166"/>
    </source>
</evidence>
<dbReference type="RefSeq" id="XP_027612895.1">
    <property type="nucleotide sequence ID" value="XM_027757094.1"/>
</dbReference>
<evidence type="ECO:0000313" key="2">
    <source>
        <dbReference type="EMBL" id="GBE81982.1"/>
    </source>
</evidence>
<evidence type="ECO:0000256" key="1">
    <source>
        <dbReference type="SAM" id="MobiDB-lite"/>
    </source>
</evidence>
<dbReference type="OrthoDB" id="3010079at2759"/>
<organism evidence="2 3">
    <name type="scientific">Sparassis crispa</name>
    <dbReference type="NCBI Taxonomy" id="139825"/>
    <lineage>
        <taxon>Eukaryota</taxon>
        <taxon>Fungi</taxon>
        <taxon>Dikarya</taxon>
        <taxon>Basidiomycota</taxon>
        <taxon>Agaricomycotina</taxon>
        <taxon>Agaricomycetes</taxon>
        <taxon>Polyporales</taxon>
        <taxon>Sparassidaceae</taxon>
        <taxon>Sparassis</taxon>
    </lineage>
</organism>
<dbReference type="AlphaFoldDB" id="A0A401GII5"/>
<keyword evidence="3" id="KW-1185">Reference proteome</keyword>
<dbReference type="GeneID" id="38778899"/>
<gene>
    <name evidence="2" type="ORF">SCP_0403580</name>
</gene>
<protein>
    <submittedName>
        <fullName evidence="2">Uncharacterized protein</fullName>
    </submittedName>
</protein>
<accession>A0A401GII5</accession>
<dbReference type="InParanoid" id="A0A401GII5"/>
<dbReference type="EMBL" id="BFAD01000004">
    <property type="protein sequence ID" value="GBE81982.1"/>
    <property type="molecule type" value="Genomic_DNA"/>
</dbReference>
<proteinExistence type="predicted"/>
<feature type="region of interest" description="Disordered" evidence="1">
    <location>
        <begin position="194"/>
        <end position="225"/>
    </location>
</feature>
<reference evidence="2 3" key="1">
    <citation type="journal article" date="2018" name="Sci. Rep.">
        <title>Genome sequence of the cauliflower mushroom Sparassis crispa (Hanabiratake) and its association with beneficial usage.</title>
        <authorList>
            <person name="Kiyama R."/>
            <person name="Furutani Y."/>
            <person name="Kawaguchi K."/>
            <person name="Nakanishi T."/>
        </authorList>
    </citation>
    <scope>NUCLEOTIDE SEQUENCE [LARGE SCALE GENOMIC DNA]</scope>
</reference>
<sequence>MWPVSSVLPARGTPPPPYSTQPPVNGNVSVPPSISVASMAGVVEVDLERQAGWPVEVTNAVQYLVQRDWGLAWKNCVRAYVHFEQVSGFPDDVAHFSTRSRPMEVGRWISYHCKLADWPIKSASDFGQQWWVWWTEIQPEARLLDERSRPLRTEGGVEWAALTEKSSTVAIANWDDAVADVAWTFDEISKAPGLQREWPSRGEPADSSNKKRKNISMSTAAAKKR</sequence>
<name>A0A401GII5_9APHY</name>
<dbReference type="Proteomes" id="UP000287166">
    <property type="component" value="Unassembled WGS sequence"/>
</dbReference>